<evidence type="ECO:0000313" key="2">
    <source>
        <dbReference type="Proteomes" id="UP000325315"/>
    </source>
</evidence>
<comment type="caution">
    <text evidence="1">The sequence shown here is derived from an EMBL/GenBank/DDBJ whole genome shotgun (WGS) entry which is preliminary data.</text>
</comment>
<name>A0A5B6X4D0_9ROSI</name>
<reference evidence="2" key="1">
    <citation type="journal article" date="2019" name="Plant Biotechnol. J.">
        <title>Genome sequencing of the Australian wild diploid species Gossypium australe highlights disease resistance and delayed gland morphogenesis.</title>
        <authorList>
            <person name="Cai Y."/>
            <person name="Cai X."/>
            <person name="Wang Q."/>
            <person name="Wang P."/>
            <person name="Zhang Y."/>
            <person name="Cai C."/>
            <person name="Xu Y."/>
            <person name="Wang K."/>
            <person name="Zhou Z."/>
            <person name="Wang C."/>
            <person name="Geng S."/>
            <person name="Li B."/>
            <person name="Dong Q."/>
            <person name="Hou Y."/>
            <person name="Wang H."/>
            <person name="Ai P."/>
            <person name="Liu Z."/>
            <person name="Yi F."/>
            <person name="Sun M."/>
            <person name="An G."/>
            <person name="Cheng J."/>
            <person name="Zhang Y."/>
            <person name="Shi Q."/>
            <person name="Xie Y."/>
            <person name="Shi X."/>
            <person name="Chang Y."/>
            <person name="Huang F."/>
            <person name="Chen Y."/>
            <person name="Hong S."/>
            <person name="Mi L."/>
            <person name="Sun Q."/>
            <person name="Zhang L."/>
            <person name="Zhou B."/>
            <person name="Peng R."/>
            <person name="Zhang X."/>
            <person name="Liu F."/>
        </authorList>
    </citation>
    <scope>NUCLEOTIDE SEQUENCE [LARGE SCALE GENOMIC DNA]</scope>
    <source>
        <strain evidence="2">cv. PA1801</strain>
    </source>
</reference>
<accession>A0A5B6X4D0</accession>
<sequence length="63" mass="6884">MSKSTFSSCLLLCCGLGNKPFSNLHKQLLVMFGSRAYLGSHNLQEFDKSNHLTKPQPSTAVGL</sequence>
<gene>
    <name evidence="1" type="ORF">EPI10_032772</name>
</gene>
<dbReference type="EMBL" id="SMMG02000001">
    <property type="protein sequence ID" value="KAA3489101.1"/>
    <property type="molecule type" value="Genomic_DNA"/>
</dbReference>
<dbReference type="AlphaFoldDB" id="A0A5B6X4D0"/>
<proteinExistence type="predicted"/>
<evidence type="ECO:0000313" key="1">
    <source>
        <dbReference type="EMBL" id="KAA3489101.1"/>
    </source>
</evidence>
<protein>
    <submittedName>
        <fullName evidence="1">Uncharacterized protein</fullName>
    </submittedName>
</protein>
<organism evidence="1 2">
    <name type="scientific">Gossypium australe</name>
    <dbReference type="NCBI Taxonomy" id="47621"/>
    <lineage>
        <taxon>Eukaryota</taxon>
        <taxon>Viridiplantae</taxon>
        <taxon>Streptophyta</taxon>
        <taxon>Embryophyta</taxon>
        <taxon>Tracheophyta</taxon>
        <taxon>Spermatophyta</taxon>
        <taxon>Magnoliopsida</taxon>
        <taxon>eudicotyledons</taxon>
        <taxon>Gunneridae</taxon>
        <taxon>Pentapetalae</taxon>
        <taxon>rosids</taxon>
        <taxon>malvids</taxon>
        <taxon>Malvales</taxon>
        <taxon>Malvaceae</taxon>
        <taxon>Malvoideae</taxon>
        <taxon>Gossypium</taxon>
    </lineage>
</organism>
<dbReference type="Proteomes" id="UP000325315">
    <property type="component" value="Unassembled WGS sequence"/>
</dbReference>
<keyword evidence="2" id="KW-1185">Reference proteome</keyword>